<dbReference type="RefSeq" id="WP_033495309.1">
    <property type="nucleotide sequence ID" value="NZ_JGZI01000010.1"/>
</dbReference>
<proteinExistence type="predicted"/>
<keyword evidence="2" id="KW-1185">Reference proteome</keyword>
<sequence length="63" mass="7473">MSDKDKQWYFNTVTEQAELGPQSPISQRMGPYASEKDALNAWKIVAQRNKEWEEQDNRWKSAR</sequence>
<dbReference type="Proteomes" id="UP000029050">
    <property type="component" value="Unassembled WGS sequence"/>
</dbReference>
<gene>
    <name evidence="1" type="ORF">BPSY_1788</name>
</gene>
<evidence type="ECO:0008006" key="3">
    <source>
        <dbReference type="Google" id="ProtNLM"/>
    </source>
</evidence>
<dbReference type="eggNOG" id="ENOG5033BD3">
    <property type="taxonomic scope" value="Bacteria"/>
</dbReference>
<reference evidence="1 2" key="1">
    <citation type="submission" date="2014-03" db="EMBL/GenBank/DDBJ databases">
        <title>Genomics of Bifidobacteria.</title>
        <authorList>
            <person name="Ventura M."/>
            <person name="Milani C."/>
            <person name="Lugli G.A."/>
        </authorList>
    </citation>
    <scope>NUCLEOTIDE SEQUENCE [LARGE SCALE GENOMIC DNA]</scope>
    <source>
        <strain evidence="1 2">LMG 21775</strain>
    </source>
</reference>
<name>A0A087CDN0_9BIFI</name>
<comment type="caution">
    <text evidence="1">The sequence shown here is derived from an EMBL/GenBank/DDBJ whole genome shotgun (WGS) entry which is preliminary data.</text>
</comment>
<organism evidence="1 2">
    <name type="scientific">Bifidobacterium psychraerophilum</name>
    <dbReference type="NCBI Taxonomy" id="218140"/>
    <lineage>
        <taxon>Bacteria</taxon>
        <taxon>Bacillati</taxon>
        <taxon>Actinomycetota</taxon>
        <taxon>Actinomycetes</taxon>
        <taxon>Bifidobacteriales</taxon>
        <taxon>Bifidobacteriaceae</taxon>
        <taxon>Bifidobacterium</taxon>
    </lineage>
</organism>
<evidence type="ECO:0000313" key="1">
    <source>
        <dbReference type="EMBL" id="KFI81380.1"/>
    </source>
</evidence>
<dbReference type="EMBL" id="JGZI01000010">
    <property type="protein sequence ID" value="KFI81380.1"/>
    <property type="molecule type" value="Genomic_DNA"/>
</dbReference>
<protein>
    <recommendedName>
        <fullName evidence="3">SPOR domain-containing protein</fullName>
    </recommendedName>
</protein>
<evidence type="ECO:0000313" key="2">
    <source>
        <dbReference type="Proteomes" id="UP000029050"/>
    </source>
</evidence>
<accession>A0A087CDN0</accession>
<dbReference type="STRING" id="218140.BPSY_1788"/>
<dbReference type="GeneID" id="98300982"/>
<dbReference type="AlphaFoldDB" id="A0A087CDN0"/>
<dbReference type="OrthoDB" id="3268477at2"/>